<keyword evidence="6 13" id="KW-1015">Disulfide bond</keyword>
<dbReference type="InterPro" id="IPR036026">
    <property type="entry name" value="Seven-hairpin_glycosidases"/>
</dbReference>
<dbReference type="InterPro" id="IPR001382">
    <property type="entry name" value="Glyco_hydro_47"/>
</dbReference>
<evidence type="ECO:0000313" key="16">
    <source>
        <dbReference type="Proteomes" id="UP000242180"/>
    </source>
</evidence>
<keyword evidence="7" id="KW-0325">Glycoprotein</keyword>
<evidence type="ECO:0000256" key="13">
    <source>
        <dbReference type="PIRSR" id="PIRSR601382-3"/>
    </source>
</evidence>
<evidence type="ECO:0000256" key="8">
    <source>
        <dbReference type="ARBA" id="ARBA00023295"/>
    </source>
</evidence>
<organism evidence="15 16">
    <name type="scientific">Syncephalastrum racemosum</name>
    <name type="common">Filamentous fungus</name>
    <dbReference type="NCBI Taxonomy" id="13706"/>
    <lineage>
        <taxon>Eukaryota</taxon>
        <taxon>Fungi</taxon>
        <taxon>Fungi incertae sedis</taxon>
        <taxon>Mucoromycota</taxon>
        <taxon>Mucoromycotina</taxon>
        <taxon>Mucoromycetes</taxon>
        <taxon>Mucorales</taxon>
        <taxon>Syncephalastraceae</taxon>
        <taxon>Syncephalastrum</taxon>
    </lineage>
</organism>
<evidence type="ECO:0000256" key="3">
    <source>
        <dbReference type="ARBA" id="ARBA00007658"/>
    </source>
</evidence>
<evidence type="ECO:0000256" key="12">
    <source>
        <dbReference type="PIRSR" id="PIRSR601382-2"/>
    </source>
</evidence>
<dbReference type="InParanoid" id="A0A1X2HTV9"/>
<evidence type="ECO:0000256" key="9">
    <source>
        <dbReference type="ARBA" id="ARBA00047669"/>
    </source>
</evidence>
<dbReference type="Gene3D" id="1.50.10.10">
    <property type="match status" value="1"/>
</dbReference>
<feature type="active site" evidence="11">
    <location>
        <position position="164"/>
    </location>
</feature>
<evidence type="ECO:0000256" key="11">
    <source>
        <dbReference type="PIRSR" id="PIRSR601382-1"/>
    </source>
</evidence>
<dbReference type="Pfam" id="PF01532">
    <property type="entry name" value="Glyco_hydro_47"/>
    <property type="match status" value="1"/>
</dbReference>
<feature type="active site" evidence="11">
    <location>
        <position position="333"/>
    </location>
</feature>
<comment type="similarity">
    <text evidence="3 14">Belongs to the glycosyl hydrolase 47 family.</text>
</comment>
<dbReference type="PRINTS" id="PR00747">
    <property type="entry name" value="GLYHDRLASE47"/>
</dbReference>
<dbReference type="AlphaFoldDB" id="A0A1X2HTV9"/>
<dbReference type="EC" id="3.2.1.-" evidence="14"/>
<evidence type="ECO:0000256" key="7">
    <source>
        <dbReference type="ARBA" id="ARBA00023180"/>
    </source>
</evidence>
<dbReference type="Proteomes" id="UP000242180">
    <property type="component" value="Unassembled WGS sequence"/>
</dbReference>
<keyword evidence="8 14" id="KW-0326">Glycosidase</keyword>
<dbReference type="InterPro" id="IPR012341">
    <property type="entry name" value="6hp_glycosidase-like_sf"/>
</dbReference>
<evidence type="ECO:0000313" key="15">
    <source>
        <dbReference type="EMBL" id="ORZ02973.1"/>
    </source>
</evidence>
<dbReference type="InterPro" id="IPR050749">
    <property type="entry name" value="Glycosyl_Hydrolase_47"/>
</dbReference>
<feature type="binding site" evidence="12">
    <location>
        <position position="419"/>
    </location>
    <ligand>
        <name>Ca(2+)</name>
        <dbReference type="ChEBI" id="CHEBI:29108"/>
    </ligand>
</feature>
<evidence type="ECO:0000256" key="10">
    <source>
        <dbReference type="ARBA" id="ARBA00048605"/>
    </source>
</evidence>
<reference evidence="15 16" key="1">
    <citation type="submission" date="2016-07" db="EMBL/GenBank/DDBJ databases">
        <title>Pervasive Adenine N6-methylation of Active Genes in Fungi.</title>
        <authorList>
            <consortium name="DOE Joint Genome Institute"/>
            <person name="Mondo S.J."/>
            <person name="Dannebaum R.O."/>
            <person name="Kuo R.C."/>
            <person name="Labutti K."/>
            <person name="Haridas S."/>
            <person name="Kuo A."/>
            <person name="Salamov A."/>
            <person name="Ahrendt S.R."/>
            <person name="Lipzen A."/>
            <person name="Sullivan W."/>
            <person name="Andreopoulos W.B."/>
            <person name="Clum A."/>
            <person name="Lindquist E."/>
            <person name="Daum C."/>
            <person name="Ramamoorthy G.K."/>
            <person name="Gryganskyi A."/>
            <person name="Culley D."/>
            <person name="Magnuson J.K."/>
            <person name="James T.Y."/>
            <person name="O'Malley M.A."/>
            <person name="Stajich J.E."/>
            <person name="Spatafora J.W."/>
            <person name="Visel A."/>
            <person name="Grigoriev I.V."/>
        </authorList>
    </citation>
    <scope>NUCLEOTIDE SEQUENCE [LARGE SCALE GENOMIC DNA]</scope>
    <source>
        <strain evidence="15 16">NRRL 2496</strain>
    </source>
</reference>
<evidence type="ECO:0000256" key="6">
    <source>
        <dbReference type="ARBA" id="ARBA00023157"/>
    </source>
</evidence>
<dbReference type="GO" id="GO:0036503">
    <property type="term" value="P:ERAD pathway"/>
    <property type="evidence" value="ECO:0007669"/>
    <property type="project" value="UniProtKB-ARBA"/>
</dbReference>
<comment type="cofactor">
    <cofactor evidence="1 12">
        <name>Ca(2+)</name>
        <dbReference type="ChEBI" id="CHEBI:29108"/>
    </cofactor>
</comment>
<dbReference type="GO" id="GO:0005783">
    <property type="term" value="C:endoplasmic reticulum"/>
    <property type="evidence" value="ECO:0007669"/>
    <property type="project" value="TreeGrafter"/>
</dbReference>
<dbReference type="PANTHER" id="PTHR11742:SF101">
    <property type="entry name" value="MANNOSYL-OLIGOSACCHARIDE ALPHA-1,2-MANNOSIDASE 1B"/>
    <property type="match status" value="1"/>
</dbReference>
<feature type="active site" description="Proton donor" evidence="11">
    <location>
        <position position="33"/>
    </location>
</feature>
<dbReference type="SUPFAM" id="SSF48225">
    <property type="entry name" value="Seven-hairpin glycosidases"/>
    <property type="match status" value="1"/>
</dbReference>
<dbReference type="GO" id="GO:0016020">
    <property type="term" value="C:membrane"/>
    <property type="evidence" value="ECO:0007669"/>
    <property type="project" value="InterPro"/>
</dbReference>
<keyword evidence="12" id="KW-0106">Calcium</keyword>
<dbReference type="PANTHER" id="PTHR11742">
    <property type="entry name" value="MANNOSYL-OLIGOSACCHARIDE ALPHA-1,2-MANNOSIDASE-RELATED"/>
    <property type="match status" value="1"/>
</dbReference>
<dbReference type="OrthoDB" id="8118055at2759"/>
<dbReference type="GO" id="GO:0005975">
    <property type="term" value="P:carbohydrate metabolic process"/>
    <property type="evidence" value="ECO:0007669"/>
    <property type="project" value="InterPro"/>
</dbReference>
<evidence type="ECO:0000256" key="2">
    <source>
        <dbReference type="ARBA" id="ARBA00004922"/>
    </source>
</evidence>
<keyword evidence="4" id="KW-0732">Signal</keyword>
<dbReference type="GO" id="GO:0004571">
    <property type="term" value="F:mannosyl-oligosaccharide 1,2-alpha-mannosidase activity"/>
    <property type="evidence" value="ECO:0007669"/>
    <property type="project" value="UniProtKB-EC"/>
</dbReference>
<proteinExistence type="inferred from homology"/>
<dbReference type="EMBL" id="MCGN01000001">
    <property type="protein sequence ID" value="ORZ02973.1"/>
    <property type="molecule type" value="Genomic_DNA"/>
</dbReference>
<name>A0A1X2HTV9_SYNRA</name>
<comment type="catalytic activity">
    <reaction evidence="9">
        <text>N(4)-(alpha-D-Man-(1-&gt;2)-alpha-D-Man-(1-&gt;2)-alpha-D-Man-(1-&gt;3)-[alpha-D-Man-(1-&gt;3)-[alpha-D-Man-(1-&gt;2)-alpha-D-Man-(1-&gt;6)]-alpha-D-Man-(1-&gt;6)]-beta-D-Man-(1-&gt;4)-beta-D-GlcNAc-(1-&gt;4)-beta-D-GlcNAc)-L-asparaginyl-[protein] (N-glucan mannose isomer 8A1,2,3B1,3) + 3 H2O = N(4)-(alpha-D-Man-(1-&gt;3)-[alpha-D-Man-(1-&gt;3)-[alpha-D-Man-(1-&gt;6)]-alpha-D-Man-(1-&gt;6)]-beta-D-Man-(1-&gt;4)-beta-D-GlcNAc-(1-&gt;4)-beta-D-GlcNAc)-L-asparaginyl-[protein] (N-glucan mannose isomer 5A1,2) + 3 beta-D-mannose</text>
        <dbReference type="Rhea" id="RHEA:56028"/>
        <dbReference type="Rhea" id="RHEA-COMP:14358"/>
        <dbReference type="Rhea" id="RHEA-COMP:14367"/>
        <dbReference type="ChEBI" id="CHEBI:15377"/>
        <dbReference type="ChEBI" id="CHEBI:28563"/>
        <dbReference type="ChEBI" id="CHEBI:59087"/>
        <dbReference type="ChEBI" id="CHEBI:60628"/>
        <dbReference type="EC" id="3.2.1.113"/>
    </reaction>
</comment>
<comment type="caution">
    <text evidence="15">The sequence shown here is derived from an EMBL/GenBank/DDBJ whole genome shotgun (WGS) entry which is preliminary data.</text>
</comment>
<dbReference type="OMA" id="CISLNDY"/>
<gene>
    <name evidence="15" type="ORF">BCR43DRAFT_431229</name>
</gene>
<accession>A0A1X2HTV9</accession>
<evidence type="ECO:0000256" key="4">
    <source>
        <dbReference type="ARBA" id="ARBA00022729"/>
    </source>
</evidence>
<feature type="disulfide bond" evidence="13">
    <location>
        <begin position="229"/>
        <end position="260"/>
    </location>
</feature>
<evidence type="ECO:0000256" key="5">
    <source>
        <dbReference type="ARBA" id="ARBA00022801"/>
    </source>
</evidence>
<keyword evidence="12" id="KW-0479">Metal-binding</keyword>
<keyword evidence="5 14" id="KW-0378">Hydrolase</keyword>
<dbReference type="GO" id="GO:0005509">
    <property type="term" value="F:calcium ion binding"/>
    <property type="evidence" value="ECO:0007669"/>
    <property type="project" value="InterPro"/>
</dbReference>
<comment type="pathway">
    <text evidence="2">Protein modification; protein glycosylation.</text>
</comment>
<comment type="catalytic activity">
    <reaction evidence="10">
        <text>N(4)-(alpha-D-Man-(1-&gt;2)-alpha-D-Man-(1-&gt;2)-alpha-D-Man-(1-&gt;3)-[alpha-D-Man-(1-&gt;2)-alpha-D-Man-(1-&gt;3)-[alpha-D-Man-(1-&gt;2)-alpha-D-Man-(1-&gt;6)]-alpha-D-Man-(1-&gt;6)]-beta-D-Man-(1-&gt;4)-beta-D-GlcNAc-(1-&gt;4)-beta-D-GlcNAc)-L-asparaginyl-[protein] (N-glucan mannose isomer 9A1,2,3B1,2,3) + 4 H2O = N(4)-(alpha-D-Man-(1-&gt;3)-[alpha-D-Man-(1-&gt;3)-[alpha-D-Man-(1-&gt;6)]-alpha-D-Man-(1-&gt;6)]-beta-D-Man-(1-&gt;4)-beta-D-GlcNAc-(1-&gt;4)-beta-D-GlcNAc)-L-asparaginyl-[protein] (N-glucan mannose isomer 5A1,2) + 4 beta-D-mannose</text>
        <dbReference type="Rhea" id="RHEA:56008"/>
        <dbReference type="Rhea" id="RHEA-COMP:14356"/>
        <dbReference type="Rhea" id="RHEA-COMP:14367"/>
        <dbReference type="ChEBI" id="CHEBI:15377"/>
        <dbReference type="ChEBI" id="CHEBI:28563"/>
        <dbReference type="ChEBI" id="CHEBI:59087"/>
        <dbReference type="ChEBI" id="CHEBI:139493"/>
        <dbReference type="EC" id="3.2.1.113"/>
    </reaction>
</comment>
<feature type="active site" description="Proton donor" evidence="11">
    <location>
        <position position="274"/>
    </location>
</feature>
<evidence type="ECO:0000256" key="1">
    <source>
        <dbReference type="ARBA" id="ARBA00001913"/>
    </source>
</evidence>
<evidence type="ECO:0000256" key="14">
    <source>
        <dbReference type="RuleBase" id="RU361193"/>
    </source>
</evidence>
<protein>
    <recommendedName>
        <fullName evidence="14">alpha-1,2-Mannosidase</fullName>
        <ecNumber evidence="14">3.2.1.-</ecNumber>
    </recommendedName>
</protein>
<keyword evidence="16" id="KW-1185">Reference proteome</keyword>
<sequence>MLIMGLESEYANALEFVKKIDFSKSDEPAKGFETGIRYLGGLLSANDIRPDPILVQKAVEVTEKVLLPLFNSKSGAPYTYMDLTSGQPQPTRSINLAEFGTYTLEFTRLSQVTGDPKYAKVANDLVDRAIRKPTEMPGLFPSSWDLATFEPQNASIITVGGGADSFYEYLPKTNALLSGAKQDWIDTWEDSVDSIQKYLLSPTKEDPSIQFVAAINNHTVSYATQELICFWPGNLLLGATQMKGDTSKVRNFADVFMKSCMVAWDDTATGIAPEVWSWTPKEAATKGPLGSIIGGLKDWFGENKGSSTKKRSMKKRNTGPFKIENGLYDLRPETLESIFYYYRVTQDTSYQDWAWKVFQAIDKYTRTESGFTMIKDVDTIPPPKDNFQESYIFAELFKYLYLTFTDTECMSLNKYVFSTEGHPFILPEPIQLQK</sequence>
<dbReference type="STRING" id="13706.A0A1X2HTV9"/>